<protein>
    <submittedName>
        <fullName evidence="3">AraC family transcriptional regulator</fullName>
    </submittedName>
</protein>
<dbReference type="GO" id="GO:0003700">
    <property type="term" value="F:DNA-binding transcription factor activity"/>
    <property type="evidence" value="ECO:0007669"/>
    <property type="project" value="TreeGrafter"/>
</dbReference>
<evidence type="ECO:0000313" key="4">
    <source>
        <dbReference type="Proteomes" id="UP000280073"/>
    </source>
</evidence>
<keyword evidence="1" id="KW-0238">DNA-binding</keyword>
<dbReference type="Proteomes" id="UP000280073">
    <property type="component" value="Unassembled WGS sequence"/>
</dbReference>
<evidence type="ECO:0000313" key="3">
    <source>
        <dbReference type="EMBL" id="RSR52975.1"/>
    </source>
</evidence>
<evidence type="ECO:0000256" key="1">
    <source>
        <dbReference type="ARBA" id="ARBA00023125"/>
    </source>
</evidence>
<comment type="caution">
    <text evidence="3">The sequence shown here is derived from an EMBL/GenBank/DDBJ whole genome shotgun (WGS) entry which is preliminary data.</text>
</comment>
<sequence length="250" mass="28071">MGQLTDASVVLRFGYQAIRRAGLPTEEILTKAGVALNQVDTNARTPLSAQYAFWTAAQEVSKDPDIGLHLGEHLPLYRGQVIEHLFISSETFGEGLKRALAYQRLISDAFDAKLVVEDGRCYLTNGEQVGADNLVNRHFSECAISGVLRFFKFITEGQFHPIFIDFNFSEGASEDEYFRVYGCPVSLGQKETRLYFDPAILDFQLWQAEPELLQLHEQLAIEKLQELARYDLVGEVRRAIGSTLESGETT</sequence>
<organism evidence="3 4">
    <name type="scientific">Acinetobacter baumannii</name>
    <dbReference type="NCBI Taxonomy" id="470"/>
    <lineage>
        <taxon>Bacteria</taxon>
        <taxon>Pseudomonadati</taxon>
        <taxon>Pseudomonadota</taxon>
        <taxon>Gammaproteobacteria</taxon>
        <taxon>Moraxellales</taxon>
        <taxon>Moraxellaceae</taxon>
        <taxon>Acinetobacter</taxon>
        <taxon>Acinetobacter calcoaceticus/baumannii complex</taxon>
    </lineage>
</organism>
<proteinExistence type="predicted"/>
<accession>A0A3R9UAE9</accession>
<dbReference type="PANTHER" id="PTHR47894">
    <property type="entry name" value="HTH-TYPE TRANSCRIPTIONAL REGULATOR GADX"/>
    <property type="match status" value="1"/>
</dbReference>
<name>A0A3R9UAE9_ACIBA</name>
<dbReference type="GO" id="GO:0000976">
    <property type="term" value="F:transcription cis-regulatory region binding"/>
    <property type="evidence" value="ECO:0007669"/>
    <property type="project" value="TreeGrafter"/>
</dbReference>
<dbReference type="AlphaFoldDB" id="A0A3R9UAE9"/>
<feature type="non-terminal residue" evidence="3">
    <location>
        <position position="250"/>
    </location>
</feature>
<gene>
    <name evidence="3" type="ORF">EA686_14480</name>
</gene>
<dbReference type="Pfam" id="PF12625">
    <property type="entry name" value="Arabinose_bd"/>
    <property type="match status" value="1"/>
</dbReference>
<evidence type="ECO:0000259" key="2">
    <source>
        <dbReference type="Pfam" id="PF12625"/>
    </source>
</evidence>
<dbReference type="GO" id="GO:0005829">
    <property type="term" value="C:cytosol"/>
    <property type="evidence" value="ECO:0007669"/>
    <property type="project" value="TreeGrafter"/>
</dbReference>
<reference evidence="3 4" key="1">
    <citation type="submission" date="2018-10" db="EMBL/GenBank/DDBJ databases">
        <title>GWAS and RNA-Seq identify cryptic mechanisms of antimicrobial resistance in Acinetobacter baumannii.</title>
        <authorList>
            <person name="Sahl J.W."/>
        </authorList>
    </citation>
    <scope>NUCLEOTIDE SEQUENCE [LARGE SCALE GENOMIC DNA]</scope>
    <source>
        <strain evidence="3 4">TG28175</strain>
    </source>
</reference>
<dbReference type="InterPro" id="IPR032687">
    <property type="entry name" value="AraC-type_N"/>
</dbReference>
<feature type="domain" description="HTH-type transcriptional regulator AraC-type N-terminal" evidence="2">
    <location>
        <begin position="22"/>
        <end position="202"/>
    </location>
</feature>
<dbReference type="PANTHER" id="PTHR47894:SF1">
    <property type="entry name" value="HTH-TYPE TRANSCRIPTIONAL REGULATOR VQSM"/>
    <property type="match status" value="1"/>
</dbReference>
<dbReference type="EMBL" id="RFDI01000793">
    <property type="protein sequence ID" value="RSR52975.1"/>
    <property type="molecule type" value="Genomic_DNA"/>
</dbReference>